<gene>
    <name evidence="1" type="ORF">SAMN04489717_1082</name>
</gene>
<evidence type="ECO:0008006" key="3">
    <source>
        <dbReference type="Google" id="ProtNLM"/>
    </source>
</evidence>
<name>A0A1H1N3R9_9ACTN</name>
<dbReference type="Proteomes" id="UP000198983">
    <property type="component" value="Chromosome I"/>
</dbReference>
<accession>A0A1H1N3R9</accession>
<dbReference type="InterPro" id="IPR035169">
    <property type="entry name" value="DUF5318"/>
</dbReference>
<keyword evidence="2" id="KW-1185">Reference proteome</keyword>
<sequence length="138" mass="16028">MWSQRSVVDYSLQRKATLRALRGGHATVMEDVCDADPYLLRAAKFHGEPTDRPCPICRKEKLTHVTYVFGDELGQYSGRIRQTPELERMAREHGEFRVYVIEVCQSCSWNHLTLSYVLGDGVPRRPPRRQRTVEDEYS</sequence>
<organism evidence="1 2">
    <name type="scientific">Actinopolymorpha singaporensis</name>
    <dbReference type="NCBI Taxonomy" id="117157"/>
    <lineage>
        <taxon>Bacteria</taxon>
        <taxon>Bacillati</taxon>
        <taxon>Actinomycetota</taxon>
        <taxon>Actinomycetes</taxon>
        <taxon>Propionibacteriales</taxon>
        <taxon>Actinopolymorphaceae</taxon>
        <taxon>Actinopolymorpha</taxon>
    </lineage>
</organism>
<proteinExistence type="predicted"/>
<dbReference type="EMBL" id="LT629732">
    <property type="protein sequence ID" value="SDR93634.1"/>
    <property type="molecule type" value="Genomic_DNA"/>
</dbReference>
<reference evidence="1 2" key="1">
    <citation type="submission" date="2016-10" db="EMBL/GenBank/DDBJ databases">
        <authorList>
            <person name="de Groot N.N."/>
        </authorList>
    </citation>
    <scope>NUCLEOTIDE SEQUENCE [LARGE SCALE GENOMIC DNA]</scope>
    <source>
        <strain evidence="1 2">DSM 22024</strain>
    </source>
</reference>
<dbReference type="RefSeq" id="WP_092651087.1">
    <property type="nucleotide sequence ID" value="NZ_LT629732.1"/>
</dbReference>
<protein>
    <recommendedName>
        <fullName evidence="3">DUF5318 domain-containing protein</fullName>
    </recommendedName>
</protein>
<dbReference type="STRING" id="117157.SAMN04489717_1082"/>
<evidence type="ECO:0000313" key="1">
    <source>
        <dbReference type="EMBL" id="SDR93634.1"/>
    </source>
</evidence>
<dbReference type="Pfam" id="PF17249">
    <property type="entry name" value="DUF5318"/>
    <property type="match status" value="1"/>
</dbReference>
<dbReference type="AlphaFoldDB" id="A0A1H1N3R9"/>
<dbReference type="OrthoDB" id="3531406at2"/>
<evidence type="ECO:0000313" key="2">
    <source>
        <dbReference type="Proteomes" id="UP000198983"/>
    </source>
</evidence>